<sequence>MDEYIFLTEFISINKNIPLFTLAYVLFKCRPLMPRNPLLRINTIKYILKQKERNVVPLPVHGEIAIKVGDFNYKIISLREKAIYTVCNEGSETEIYEKLGYSHSNKMYEEIISVDTENKVIKGVFYNGYHPNIAKKHMKLNKKFCHLFYDLITNSDLKEVSAKKYAKSLYLDCLKILDRNSSEITVEQFNYVKKFILSRYKKIANEFLEDVLHLTLNHGDIKKENLIEDGKRLILIDWEFCDFRIPSHDLLQFMKRYPNLELSFYRTLFETLNNNLKLNELLYKELSRYFQLLGKSYLDIFYLEDIKIRLTQFENRNYAKDFSRYIVGYIKGIEEKST</sequence>
<dbReference type="SUPFAM" id="SSF56112">
    <property type="entry name" value="Protein kinase-like (PK-like)"/>
    <property type="match status" value="1"/>
</dbReference>
<dbReference type="Proteomes" id="UP000006316">
    <property type="component" value="Unassembled WGS sequence"/>
</dbReference>
<name>K6E7V8_9BACI</name>
<comment type="caution">
    <text evidence="1">The sequence shown here is derived from an EMBL/GenBank/DDBJ whole genome shotgun (WGS) entry which is preliminary data.</text>
</comment>
<dbReference type="EMBL" id="AJLS01000056">
    <property type="protein sequence ID" value="EKN69396.1"/>
    <property type="molecule type" value="Genomic_DNA"/>
</dbReference>
<dbReference type="AlphaFoldDB" id="K6E7V8"/>
<evidence type="ECO:0000313" key="2">
    <source>
        <dbReference type="Proteomes" id="UP000006316"/>
    </source>
</evidence>
<organism evidence="1 2">
    <name type="scientific">Neobacillus bataviensis LMG 21833</name>
    <dbReference type="NCBI Taxonomy" id="1117379"/>
    <lineage>
        <taxon>Bacteria</taxon>
        <taxon>Bacillati</taxon>
        <taxon>Bacillota</taxon>
        <taxon>Bacilli</taxon>
        <taxon>Bacillales</taxon>
        <taxon>Bacillaceae</taxon>
        <taxon>Neobacillus</taxon>
    </lineage>
</organism>
<dbReference type="STRING" id="1117379.BABA_10061"/>
<dbReference type="OrthoDB" id="2863518at2"/>
<dbReference type="Gene3D" id="3.90.1200.10">
    <property type="match status" value="1"/>
</dbReference>
<keyword evidence="2" id="KW-1185">Reference proteome</keyword>
<evidence type="ECO:0000313" key="1">
    <source>
        <dbReference type="EMBL" id="EKN69396.1"/>
    </source>
</evidence>
<proteinExistence type="predicted"/>
<reference evidence="1 2" key="1">
    <citation type="journal article" date="2012" name="Front. Microbiol.">
        <title>Redundancy and modularity in membrane-associated dissimilatory nitrate reduction in Bacillus.</title>
        <authorList>
            <person name="Heylen K."/>
            <person name="Keltjens J."/>
        </authorList>
    </citation>
    <scope>NUCLEOTIDE SEQUENCE [LARGE SCALE GENOMIC DNA]</scope>
    <source>
        <strain evidence="2">LMG 21833T</strain>
    </source>
</reference>
<dbReference type="RefSeq" id="WP_007085029.1">
    <property type="nucleotide sequence ID" value="NZ_AJLS01000056.1"/>
</dbReference>
<dbReference type="PATRIC" id="fig|1117379.3.peg.2099"/>
<gene>
    <name evidence="1" type="ORF">BABA_10061</name>
</gene>
<dbReference type="InterPro" id="IPR011009">
    <property type="entry name" value="Kinase-like_dom_sf"/>
</dbReference>
<protein>
    <submittedName>
        <fullName evidence="1">Uncharacterized protein</fullName>
    </submittedName>
</protein>
<accession>K6E7V8</accession>